<evidence type="ECO:0000313" key="3">
    <source>
        <dbReference type="EMBL" id="MDM8275081.1"/>
    </source>
</evidence>
<feature type="region of interest" description="Disordered" evidence="1">
    <location>
        <begin position="1"/>
        <end position="103"/>
    </location>
</feature>
<evidence type="ECO:0000256" key="2">
    <source>
        <dbReference type="SAM" id="Phobius"/>
    </source>
</evidence>
<proteinExistence type="predicted"/>
<accession>A0ABT7V9A2</accession>
<sequence length="389" mass="43084">MSWNQRPRTEEPQIDPFNAPDPIMPSGDQVMDSGDVEPSEERAPRGAGRPRSFDRPHKRRQRPKSDPSSTRRRSTKSDDGYRAPTELPDAYEAPSTDGTPGTVAAERARASIKLARQAAREAKRAQQGARGGKRNKGCITIIVVLFLFSGGVGLLEAACSATVDTIDQAFFTDQYSVSYSYDYSDDAGDDNTYGNGLTYSEIEQLEDDIAQDARDQTQADLEALVADADGTLVKRIGDDFAESFNSYCGTSAENAGVDSYEVARWILDTMTFEITDAYSYLDSYDSLSATATVYFDATVPNAGDIAYYVSSFIFSEYSDIYRTDMVFDDDQRAQIAQALEDAKERALDEAESRDYFLQDYAADASTSPATLTRDSEDWEGNIQSLFRLW</sequence>
<keyword evidence="2" id="KW-0472">Membrane</keyword>
<name>A0ABT7V9A2_9ACTN</name>
<comment type="caution">
    <text evidence="3">The sequence shown here is derived from an EMBL/GenBank/DDBJ whole genome shotgun (WGS) entry which is preliminary data.</text>
</comment>
<keyword evidence="2" id="KW-1133">Transmembrane helix</keyword>
<keyword evidence="4" id="KW-1185">Reference proteome</keyword>
<keyword evidence="2" id="KW-0812">Transmembrane</keyword>
<evidence type="ECO:0000256" key="1">
    <source>
        <dbReference type="SAM" id="MobiDB-lite"/>
    </source>
</evidence>
<dbReference type="Proteomes" id="UP001529421">
    <property type="component" value="Unassembled WGS sequence"/>
</dbReference>
<organism evidence="3 4">
    <name type="scientific">Enorma phocaeensis</name>
    <dbReference type="NCBI Taxonomy" id="1871019"/>
    <lineage>
        <taxon>Bacteria</taxon>
        <taxon>Bacillati</taxon>
        <taxon>Actinomycetota</taxon>
        <taxon>Coriobacteriia</taxon>
        <taxon>Coriobacteriales</taxon>
        <taxon>Coriobacteriaceae</taxon>
        <taxon>Enorma</taxon>
    </lineage>
</organism>
<dbReference type="RefSeq" id="WP_289545147.1">
    <property type="nucleotide sequence ID" value="NZ_JAUDDZ010000007.1"/>
</dbReference>
<protein>
    <submittedName>
        <fullName evidence="3">Uncharacterized protein</fullName>
    </submittedName>
</protein>
<dbReference type="EMBL" id="JAUDDZ010000007">
    <property type="protein sequence ID" value="MDM8275081.1"/>
    <property type="molecule type" value="Genomic_DNA"/>
</dbReference>
<reference evidence="4" key="1">
    <citation type="submission" date="2023-06" db="EMBL/GenBank/DDBJ databases">
        <title>Identification and characterization of horizontal gene transfer across gut microbiota members of farm animals based on homology search.</title>
        <authorList>
            <person name="Zeman M."/>
            <person name="Kubasova T."/>
            <person name="Jahodarova E."/>
            <person name="Nykrynova M."/>
            <person name="Rychlik I."/>
        </authorList>
    </citation>
    <scope>NUCLEOTIDE SEQUENCE [LARGE SCALE GENOMIC DNA]</scope>
    <source>
        <strain evidence="4">154_Feed</strain>
    </source>
</reference>
<gene>
    <name evidence="3" type="ORF">QUW28_06155</name>
</gene>
<evidence type="ECO:0000313" key="4">
    <source>
        <dbReference type="Proteomes" id="UP001529421"/>
    </source>
</evidence>
<feature type="transmembrane region" description="Helical" evidence="2">
    <location>
        <begin position="137"/>
        <end position="155"/>
    </location>
</feature>